<comment type="subcellular location">
    <subcellularLocation>
        <location evidence="1">Nucleus</location>
    </subcellularLocation>
</comment>
<accession>A0AB34IAW1</accession>
<name>A0AB34IAW1_PRYPA</name>
<comment type="caution">
    <text evidence="5">The sequence shown here is derived from an EMBL/GenBank/DDBJ whole genome shotgun (WGS) entry which is preliminary data.</text>
</comment>
<protein>
    <recommendedName>
        <fullName evidence="4">Chromo domain-containing protein</fullName>
    </recommendedName>
</protein>
<dbReference type="CDD" id="cd00024">
    <property type="entry name" value="CD_CSD"/>
    <property type="match status" value="1"/>
</dbReference>
<feature type="region of interest" description="Disordered" evidence="3">
    <location>
        <begin position="1"/>
        <end position="51"/>
    </location>
</feature>
<dbReference type="InterPro" id="IPR016197">
    <property type="entry name" value="Chromo-like_dom_sf"/>
</dbReference>
<feature type="compositionally biased region" description="Basic and acidic residues" evidence="3">
    <location>
        <begin position="130"/>
        <end position="149"/>
    </location>
</feature>
<sequence>MARPRKRAAPPDARPARNEAPGHHDQPARKHPTRTPQNPFEQADQRQDPDDEVTYKVEKVKSMRFLKGVRQYLVAWEGYGEGDDTWEPMANLVGCAAEIKAYEVARAAQDVLDIEEELLARRKAAKDKAQQNAEELRQQAREQAMREAGEEPVAINVDEAELAVTANGVLKIHKNKSGVVWSCFDLTVVKPIPASAWRILVTLT</sequence>
<dbReference type="InterPro" id="IPR051219">
    <property type="entry name" value="Heterochromatin_chromo-domain"/>
</dbReference>
<keyword evidence="6" id="KW-1185">Reference proteome</keyword>
<dbReference type="SUPFAM" id="SSF54160">
    <property type="entry name" value="Chromo domain-like"/>
    <property type="match status" value="1"/>
</dbReference>
<dbReference type="GO" id="GO:0005634">
    <property type="term" value="C:nucleus"/>
    <property type="evidence" value="ECO:0007669"/>
    <property type="project" value="UniProtKB-SubCell"/>
</dbReference>
<dbReference type="PANTHER" id="PTHR22812">
    <property type="entry name" value="CHROMOBOX PROTEIN"/>
    <property type="match status" value="1"/>
</dbReference>
<dbReference type="InterPro" id="IPR023780">
    <property type="entry name" value="Chromo_domain"/>
</dbReference>
<dbReference type="InterPro" id="IPR000953">
    <property type="entry name" value="Chromo/chromo_shadow_dom"/>
</dbReference>
<dbReference type="Proteomes" id="UP001515480">
    <property type="component" value="Unassembled WGS sequence"/>
</dbReference>
<dbReference type="PROSITE" id="PS50013">
    <property type="entry name" value="CHROMO_2"/>
    <property type="match status" value="1"/>
</dbReference>
<proteinExistence type="predicted"/>
<dbReference type="AlphaFoldDB" id="A0AB34IAW1"/>
<feature type="region of interest" description="Disordered" evidence="3">
    <location>
        <begin position="130"/>
        <end position="150"/>
    </location>
</feature>
<evidence type="ECO:0000313" key="5">
    <source>
        <dbReference type="EMBL" id="KAL1495916.1"/>
    </source>
</evidence>
<gene>
    <name evidence="5" type="ORF">AB1Y20_014558</name>
</gene>
<evidence type="ECO:0000256" key="3">
    <source>
        <dbReference type="SAM" id="MobiDB-lite"/>
    </source>
</evidence>
<feature type="domain" description="Chromo" evidence="4">
    <location>
        <begin position="55"/>
        <end position="103"/>
    </location>
</feature>
<dbReference type="Gene3D" id="2.40.50.40">
    <property type="match status" value="1"/>
</dbReference>
<reference evidence="5 6" key="1">
    <citation type="journal article" date="2024" name="Science">
        <title>Giant polyketide synthase enzymes in the biosynthesis of giant marine polyether toxins.</title>
        <authorList>
            <person name="Fallon T.R."/>
            <person name="Shende V.V."/>
            <person name="Wierzbicki I.H."/>
            <person name="Pendleton A.L."/>
            <person name="Watervoot N.F."/>
            <person name="Auber R.P."/>
            <person name="Gonzalez D.J."/>
            <person name="Wisecaver J.H."/>
            <person name="Moore B.S."/>
        </authorList>
    </citation>
    <scope>NUCLEOTIDE SEQUENCE [LARGE SCALE GENOMIC DNA]</scope>
    <source>
        <strain evidence="5 6">12B1</strain>
    </source>
</reference>
<evidence type="ECO:0000256" key="2">
    <source>
        <dbReference type="ARBA" id="ARBA00023242"/>
    </source>
</evidence>
<dbReference type="EMBL" id="JBGBPQ010000030">
    <property type="protein sequence ID" value="KAL1495916.1"/>
    <property type="molecule type" value="Genomic_DNA"/>
</dbReference>
<dbReference type="Pfam" id="PF00385">
    <property type="entry name" value="Chromo"/>
    <property type="match status" value="1"/>
</dbReference>
<keyword evidence="2" id="KW-0539">Nucleus</keyword>
<evidence type="ECO:0000256" key="1">
    <source>
        <dbReference type="ARBA" id="ARBA00004123"/>
    </source>
</evidence>
<feature type="compositionally biased region" description="Basic and acidic residues" evidence="3">
    <location>
        <begin position="14"/>
        <end position="28"/>
    </location>
</feature>
<dbReference type="SMART" id="SM00298">
    <property type="entry name" value="CHROMO"/>
    <property type="match status" value="1"/>
</dbReference>
<evidence type="ECO:0000313" key="6">
    <source>
        <dbReference type="Proteomes" id="UP001515480"/>
    </source>
</evidence>
<evidence type="ECO:0000259" key="4">
    <source>
        <dbReference type="PROSITE" id="PS50013"/>
    </source>
</evidence>
<organism evidence="5 6">
    <name type="scientific">Prymnesium parvum</name>
    <name type="common">Toxic golden alga</name>
    <dbReference type="NCBI Taxonomy" id="97485"/>
    <lineage>
        <taxon>Eukaryota</taxon>
        <taxon>Haptista</taxon>
        <taxon>Haptophyta</taxon>
        <taxon>Prymnesiophyceae</taxon>
        <taxon>Prymnesiales</taxon>
        <taxon>Prymnesiaceae</taxon>
        <taxon>Prymnesium</taxon>
    </lineage>
</organism>